<organism evidence="2 3">
    <name type="scientific">Saliniradius amylolyticus</name>
    <dbReference type="NCBI Taxonomy" id="2183582"/>
    <lineage>
        <taxon>Bacteria</taxon>
        <taxon>Pseudomonadati</taxon>
        <taxon>Pseudomonadota</taxon>
        <taxon>Gammaproteobacteria</taxon>
        <taxon>Alteromonadales</taxon>
        <taxon>Alteromonadaceae</taxon>
        <taxon>Saliniradius</taxon>
    </lineage>
</organism>
<dbReference type="AlphaFoldDB" id="A0A2S2E5A2"/>
<feature type="compositionally biased region" description="Basic and acidic residues" evidence="1">
    <location>
        <begin position="38"/>
        <end position="48"/>
    </location>
</feature>
<reference evidence="2 3" key="1">
    <citation type="submission" date="2018-05" db="EMBL/GenBank/DDBJ databases">
        <title>Salinimonas sp. HMF8227 Genome sequencing and assembly.</title>
        <authorList>
            <person name="Kang H."/>
            <person name="Kang J."/>
            <person name="Cha I."/>
            <person name="Kim H."/>
            <person name="Joh K."/>
        </authorList>
    </citation>
    <scope>NUCLEOTIDE SEQUENCE [LARGE SCALE GENOMIC DNA]</scope>
    <source>
        <strain evidence="2 3">HMF8227</strain>
    </source>
</reference>
<dbReference type="RefSeq" id="WP_109340356.1">
    <property type="nucleotide sequence ID" value="NZ_CP029347.1"/>
</dbReference>
<dbReference type="KEGG" id="salh:HMF8227_02361"/>
<keyword evidence="3" id="KW-1185">Reference proteome</keyword>
<sequence length="164" mass="17693">MLDLVISMPDNVAEGLKKAPGILARHLSKGANRAAQETARKAKREAPKAESTLTNSIQVSPASRFSKLVGPQVGYAEHVVKDIQGQGAMPPVQSILDWIQVKGITPNNPDMEQKDLAFVIARSIKQRGTPAHTFIDDTREAMQDRVSQIMRGAAMNGLAEAGLL</sequence>
<protein>
    <submittedName>
        <fullName evidence="2">Uncharacterized protein</fullName>
    </submittedName>
</protein>
<gene>
    <name evidence="2" type="ORF">HMF8227_02361</name>
</gene>
<evidence type="ECO:0000313" key="2">
    <source>
        <dbReference type="EMBL" id="AWL12813.1"/>
    </source>
</evidence>
<proteinExistence type="predicted"/>
<name>A0A2S2E5A2_9ALTE</name>
<dbReference type="Proteomes" id="UP000245728">
    <property type="component" value="Chromosome"/>
</dbReference>
<dbReference type="EMBL" id="CP029347">
    <property type="protein sequence ID" value="AWL12813.1"/>
    <property type="molecule type" value="Genomic_DNA"/>
</dbReference>
<evidence type="ECO:0000313" key="3">
    <source>
        <dbReference type="Proteomes" id="UP000245728"/>
    </source>
</evidence>
<feature type="region of interest" description="Disordered" evidence="1">
    <location>
        <begin position="28"/>
        <end position="52"/>
    </location>
</feature>
<dbReference type="OrthoDB" id="5916849at2"/>
<accession>A0A2S2E5A2</accession>
<evidence type="ECO:0000256" key="1">
    <source>
        <dbReference type="SAM" id="MobiDB-lite"/>
    </source>
</evidence>